<protein>
    <submittedName>
        <fullName evidence="2">Uncharacterized protein</fullName>
    </submittedName>
</protein>
<accession>A0ABQ8Q1B7</accession>
<feature type="compositionally biased region" description="Polar residues" evidence="1">
    <location>
        <begin position="147"/>
        <end position="169"/>
    </location>
</feature>
<gene>
    <name evidence="2" type="ORF">F5050DRAFT_909245</name>
</gene>
<sequence length="442" mass="48051">MESMMGGMSQRGTTFGSDPTLRRSRQLNLRGPAGQLVQDLGSSGFASNRSESSSKLSAGTRRYEGRVERGSSPGQRKKIVEISDEDSESDELDFLSRASSDNESDKGPLKPITTSQPSSHDPEHQQTKSDVLRRLKFNKNKFENDNAIPSKSRMSSSNILGPKSPNLSGKSRLLPSTKHSSQSSSQSRESFQSSHKASSKPSMENVNTRRVRRVIGGDKSSEEGGNGTDFVRGTEGKQKESEIIMSAEPFPSKNERPRPKPLPVKPLSSKSAVSALLKPPAGKLRPAPPAEFPVSASPANTPKHNLNNLLSGPRIFPIPASPDTPKNHPSVQPAAFPLSPNASQQKKLASKGHRLNDSVGDENDNDDKRQSQLRTKSKKGITVPAAAPFPLDCSQSTSRMDKHAGKRASNASSQYDVSPLKRQRLDDHVYVVPWISLVLSMF</sequence>
<dbReference type="Proteomes" id="UP001163828">
    <property type="component" value="Unassembled WGS sequence"/>
</dbReference>
<feature type="compositionally biased region" description="Acidic residues" evidence="1">
    <location>
        <begin position="82"/>
        <end position="93"/>
    </location>
</feature>
<evidence type="ECO:0000313" key="3">
    <source>
        <dbReference type="Proteomes" id="UP001163828"/>
    </source>
</evidence>
<feature type="compositionally biased region" description="Basic and acidic residues" evidence="1">
    <location>
        <begin position="120"/>
        <end position="133"/>
    </location>
</feature>
<keyword evidence="3" id="KW-1185">Reference proteome</keyword>
<proteinExistence type="predicted"/>
<feature type="compositionally biased region" description="Basic and acidic residues" evidence="1">
    <location>
        <begin position="232"/>
        <end position="242"/>
    </location>
</feature>
<dbReference type="EMBL" id="MU790850">
    <property type="protein sequence ID" value="KAJ3992502.1"/>
    <property type="molecule type" value="Genomic_DNA"/>
</dbReference>
<feature type="compositionally biased region" description="Low complexity" evidence="1">
    <location>
        <begin position="180"/>
        <end position="194"/>
    </location>
</feature>
<organism evidence="2 3">
    <name type="scientific">Lentinula boryana</name>
    <dbReference type="NCBI Taxonomy" id="40481"/>
    <lineage>
        <taxon>Eukaryota</taxon>
        <taxon>Fungi</taxon>
        <taxon>Dikarya</taxon>
        <taxon>Basidiomycota</taxon>
        <taxon>Agaricomycotina</taxon>
        <taxon>Agaricomycetes</taxon>
        <taxon>Agaricomycetidae</taxon>
        <taxon>Agaricales</taxon>
        <taxon>Marasmiineae</taxon>
        <taxon>Omphalotaceae</taxon>
        <taxon>Lentinula</taxon>
    </lineage>
</organism>
<comment type="caution">
    <text evidence="2">The sequence shown here is derived from an EMBL/GenBank/DDBJ whole genome shotgun (WGS) entry which is preliminary data.</text>
</comment>
<reference evidence="2" key="1">
    <citation type="submission" date="2022-08" db="EMBL/GenBank/DDBJ databases">
        <authorList>
            <consortium name="DOE Joint Genome Institute"/>
            <person name="Min B."/>
            <person name="Riley R."/>
            <person name="Sierra-Patev S."/>
            <person name="Naranjo-Ortiz M."/>
            <person name="Looney B."/>
            <person name="Konkel Z."/>
            <person name="Slot J.C."/>
            <person name="Sakamoto Y."/>
            <person name="Steenwyk J.L."/>
            <person name="Rokas A."/>
            <person name="Carro J."/>
            <person name="Camarero S."/>
            <person name="Ferreira P."/>
            <person name="Molpeceres G."/>
            <person name="Ruiz-Duenas F.J."/>
            <person name="Serrano A."/>
            <person name="Henrissat B."/>
            <person name="Drula E."/>
            <person name="Hughes K.W."/>
            <person name="Mata J.L."/>
            <person name="Ishikawa N.K."/>
            <person name="Vargas-Isla R."/>
            <person name="Ushijima S."/>
            <person name="Smith C.A."/>
            <person name="Ahrendt S."/>
            <person name="Andreopoulos W."/>
            <person name="He G."/>
            <person name="Labutti K."/>
            <person name="Lipzen A."/>
            <person name="Ng V."/>
            <person name="Sandor L."/>
            <person name="Barry K."/>
            <person name="Martinez A.T."/>
            <person name="Xiao Y."/>
            <person name="Gibbons J.G."/>
            <person name="Terashima K."/>
            <person name="Hibbett D.S."/>
            <person name="Grigoriev I.V."/>
        </authorList>
    </citation>
    <scope>NUCLEOTIDE SEQUENCE</scope>
    <source>
        <strain evidence="2">TFB10827</strain>
    </source>
</reference>
<evidence type="ECO:0000313" key="2">
    <source>
        <dbReference type="EMBL" id="KAJ3992502.1"/>
    </source>
</evidence>
<evidence type="ECO:0000256" key="1">
    <source>
        <dbReference type="SAM" id="MobiDB-lite"/>
    </source>
</evidence>
<name>A0ABQ8Q1B7_9AGAR</name>
<feature type="compositionally biased region" description="Polar residues" evidence="1">
    <location>
        <begin position="195"/>
        <end position="208"/>
    </location>
</feature>
<feature type="compositionally biased region" description="Polar residues" evidence="1">
    <location>
        <begin position="297"/>
        <end position="310"/>
    </location>
</feature>
<feature type="region of interest" description="Disordered" evidence="1">
    <location>
        <begin position="1"/>
        <end position="417"/>
    </location>
</feature>
<feature type="compositionally biased region" description="Polar residues" evidence="1">
    <location>
        <begin position="40"/>
        <end position="57"/>
    </location>
</feature>
<feature type="compositionally biased region" description="Low complexity" evidence="1">
    <location>
        <begin position="265"/>
        <end position="279"/>
    </location>
</feature>